<dbReference type="PROSITE" id="PS51257">
    <property type="entry name" value="PROKAR_LIPOPROTEIN"/>
    <property type="match status" value="1"/>
</dbReference>
<comment type="subcellular location">
    <subcellularLocation>
        <location evidence="1">Nucleus</location>
    </subcellularLocation>
</comment>
<keyword evidence="6" id="KW-0804">Transcription</keyword>
<proteinExistence type="predicted"/>
<keyword evidence="11" id="KW-1185">Reference proteome</keyword>
<dbReference type="GO" id="GO:0005634">
    <property type="term" value="C:nucleus"/>
    <property type="evidence" value="ECO:0007669"/>
    <property type="project" value="UniProtKB-SubCell"/>
</dbReference>
<evidence type="ECO:0000256" key="2">
    <source>
        <dbReference type="ARBA" id="ARBA00022473"/>
    </source>
</evidence>
<evidence type="ECO:0000259" key="9">
    <source>
        <dbReference type="Pfam" id="PF00249"/>
    </source>
</evidence>
<evidence type="ECO:0000256" key="3">
    <source>
        <dbReference type="ARBA" id="ARBA00022782"/>
    </source>
</evidence>
<keyword evidence="3" id="KW-0221">Differentiation</keyword>
<dbReference type="PANTHER" id="PTHR31496">
    <property type="entry name" value="TRANSCRIPTION FACTOR KAN2-RELATED"/>
    <property type="match status" value="1"/>
</dbReference>
<dbReference type="Proteomes" id="UP000823388">
    <property type="component" value="Chromosome 9K"/>
</dbReference>
<evidence type="ECO:0000256" key="5">
    <source>
        <dbReference type="ARBA" id="ARBA00023125"/>
    </source>
</evidence>
<evidence type="ECO:0000256" key="8">
    <source>
        <dbReference type="SAM" id="MobiDB-lite"/>
    </source>
</evidence>
<dbReference type="Gene3D" id="1.10.10.60">
    <property type="entry name" value="Homeodomain-like"/>
    <property type="match status" value="1"/>
</dbReference>
<dbReference type="OrthoDB" id="551907at2759"/>
<dbReference type="Pfam" id="PF00249">
    <property type="entry name" value="Myb_DNA-binding"/>
    <property type="match status" value="1"/>
</dbReference>
<dbReference type="SUPFAM" id="SSF46689">
    <property type="entry name" value="Homeodomain-like"/>
    <property type="match status" value="1"/>
</dbReference>
<dbReference type="NCBIfam" id="TIGR01557">
    <property type="entry name" value="myb_SHAQKYF"/>
    <property type="match status" value="1"/>
</dbReference>
<evidence type="ECO:0000313" key="10">
    <source>
        <dbReference type="EMBL" id="KAG2545641.1"/>
    </source>
</evidence>
<dbReference type="GO" id="GO:0006355">
    <property type="term" value="P:regulation of DNA-templated transcription"/>
    <property type="evidence" value="ECO:0007669"/>
    <property type="project" value="InterPro"/>
</dbReference>
<protein>
    <recommendedName>
        <fullName evidence="9">Myb-like domain-containing protein</fullName>
    </recommendedName>
</protein>
<dbReference type="GO" id="GO:0010158">
    <property type="term" value="P:abaxial cell fate specification"/>
    <property type="evidence" value="ECO:0007669"/>
    <property type="project" value="InterPro"/>
</dbReference>
<evidence type="ECO:0000313" key="11">
    <source>
        <dbReference type="Proteomes" id="UP000823388"/>
    </source>
</evidence>
<keyword evidence="4" id="KW-0805">Transcription regulation</keyword>
<feature type="domain" description="Myb-like" evidence="9">
    <location>
        <begin position="115"/>
        <end position="166"/>
    </location>
</feature>
<feature type="region of interest" description="Disordered" evidence="8">
    <location>
        <begin position="94"/>
        <end position="115"/>
    </location>
</feature>
<evidence type="ECO:0000256" key="7">
    <source>
        <dbReference type="ARBA" id="ARBA00023242"/>
    </source>
</evidence>
<keyword evidence="2" id="KW-0217">Developmental protein</keyword>
<comment type="caution">
    <text evidence="10">The sequence shown here is derived from an EMBL/GenBank/DDBJ whole genome shotgun (WGS) entry which is preliminary data.</text>
</comment>
<name>A0A8T0N722_PANVG</name>
<evidence type="ECO:0000256" key="1">
    <source>
        <dbReference type="ARBA" id="ARBA00004123"/>
    </source>
</evidence>
<dbReference type="InterPro" id="IPR006447">
    <property type="entry name" value="Myb_dom_plants"/>
</dbReference>
<dbReference type="PANTHER" id="PTHR31496:SF25">
    <property type="entry name" value="TRANSCRIPTION FACTOR KAN3-RELATED"/>
    <property type="match status" value="1"/>
</dbReference>
<keyword evidence="7" id="KW-0539">Nucleus</keyword>
<dbReference type="FunFam" id="1.10.10.60:FF:000002">
    <property type="entry name" value="Myb family transcription factor"/>
    <property type="match status" value="1"/>
</dbReference>
<dbReference type="InterPro" id="IPR044847">
    <property type="entry name" value="KAN_fam"/>
</dbReference>
<dbReference type="InterPro" id="IPR001005">
    <property type="entry name" value="SANT/Myb"/>
</dbReference>
<dbReference type="InterPro" id="IPR009057">
    <property type="entry name" value="Homeodomain-like_sf"/>
</dbReference>
<accession>A0A8T0N722</accession>
<dbReference type="GO" id="GO:0000976">
    <property type="term" value="F:transcription cis-regulatory region binding"/>
    <property type="evidence" value="ECO:0007669"/>
    <property type="project" value="InterPro"/>
</dbReference>
<keyword evidence="5" id="KW-0238">DNA-binding</keyword>
<feature type="region of interest" description="Disordered" evidence="8">
    <location>
        <begin position="24"/>
        <end position="46"/>
    </location>
</feature>
<reference evidence="10" key="1">
    <citation type="submission" date="2020-05" db="EMBL/GenBank/DDBJ databases">
        <title>WGS assembly of Panicum virgatum.</title>
        <authorList>
            <person name="Lovell J.T."/>
            <person name="Jenkins J."/>
            <person name="Shu S."/>
            <person name="Juenger T.E."/>
            <person name="Schmutz J."/>
        </authorList>
    </citation>
    <scope>NUCLEOTIDE SEQUENCE</scope>
    <source>
        <strain evidence="10">AP13</strain>
    </source>
</reference>
<organism evidence="10 11">
    <name type="scientific">Panicum virgatum</name>
    <name type="common">Blackwell switchgrass</name>
    <dbReference type="NCBI Taxonomy" id="38727"/>
    <lineage>
        <taxon>Eukaryota</taxon>
        <taxon>Viridiplantae</taxon>
        <taxon>Streptophyta</taxon>
        <taxon>Embryophyta</taxon>
        <taxon>Tracheophyta</taxon>
        <taxon>Spermatophyta</taxon>
        <taxon>Magnoliopsida</taxon>
        <taxon>Liliopsida</taxon>
        <taxon>Poales</taxon>
        <taxon>Poaceae</taxon>
        <taxon>PACMAD clade</taxon>
        <taxon>Panicoideae</taxon>
        <taxon>Panicodae</taxon>
        <taxon>Paniceae</taxon>
        <taxon>Panicinae</taxon>
        <taxon>Panicum</taxon>
        <taxon>Panicum sect. Hiantes</taxon>
    </lineage>
</organism>
<gene>
    <name evidence="10" type="ORF">PVAP13_9KG018540</name>
</gene>
<evidence type="ECO:0000256" key="6">
    <source>
        <dbReference type="ARBA" id="ARBA00023163"/>
    </source>
</evidence>
<sequence>MLQRNLPNLSLRISPPAASSAAACDAPALAKTPSPEPSMAPPYAEGSGEVGFFANPSPGAEPPGLSLGLGTPALGGDAAGRRDHLEPQGCAFKRAATSRASLPAGGSKRSSRAPRMRWTTALHARFVHAVELLGGHERATPKSVLELMNVKDLTLAHVKSHLQMYRTVKSSDRSLHIATGEALPLQRTATGMEAAAAAAGGGGGGAAAGGGVVVVPVVAAACDDMVGICSSPSAGSAPPAAATTSAAHFLCAPPATAPLAAAPSPPPLIPPRTDHAPGVLEKGAAIVVDSVHGCQRHNFSPPVLHDTQHYQEAQEEANRHLVMGLHGGAEAVATNCSSPASSSSPSLASVELVADDMYAPNLEISLGRPDWGMERPEELSLKYL</sequence>
<dbReference type="AlphaFoldDB" id="A0A8T0N722"/>
<dbReference type="EMBL" id="CM029053">
    <property type="protein sequence ID" value="KAG2545641.1"/>
    <property type="molecule type" value="Genomic_DNA"/>
</dbReference>
<evidence type="ECO:0000256" key="4">
    <source>
        <dbReference type="ARBA" id="ARBA00023015"/>
    </source>
</evidence>